<organism evidence="3 4">
    <name type="scientific">Crepidotus variabilis</name>
    <dbReference type="NCBI Taxonomy" id="179855"/>
    <lineage>
        <taxon>Eukaryota</taxon>
        <taxon>Fungi</taxon>
        <taxon>Dikarya</taxon>
        <taxon>Basidiomycota</taxon>
        <taxon>Agaricomycotina</taxon>
        <taxon>Agaricomycetes</taxon>
        <taxon>Agaricomycetidae</taxon>
        <taxon>Agaricales</taxon>
        <taxon>Agaricineae</taxon>
        <taxon>Crepidotaceae</taxon>
        <taxon>Crepidotus</taxon>
    </lineage>
</organism>
<evidence type="ECO:0000256" key="1">
    <source>
        <dbReference type="SAM" id="MobiDB-lite"/>
    </source>
</evidence>
<dbReference type="AlphaFoldDB" id="A0A9P6EQG3"/>
<evidence type="ECO:0000313" key="3">
    <source>
        <dbReference type="EMBL" id="KAF9533038.1"/>
    </source>
</evidence>
<reference evidence="3" key="1">
    <citation type="submission" date="2020-11" db="EMBL/GenBank/DDBJ databases">
        <authorList>
            <consortium name="DOE Joint Genome Institute"/>
            <person name="Ahrendt S."/>
            <person name="Riley R."/>
            <person name="Andreopoulos W."/>
            <person name="Labutti K."/>
            <person name="Pangilinan J."/>
            <person name="Ruiz-Duenas F.J."/>
            <person name="Barrasa J.M."/>
            <person name="Sanchez-Garcia M."/>
            <person name="Camarero S."/>
            <person name="Miyauchi S."/>
            <person name="Serrano A."/>
            <person name="Linde D."/>
            <person name="Babiker R."/>
            <person name="Drula E."/>
            <person name="Ayuso-Fernandez I."/>
            <person name="Pacheco R."/>
            <person name="Padilla G."/>
            <person name="Ferreira P."/>
            <person name="Barriuso J."/>
            <person name="Kellner H."/>
            <person name="Castanera R."/>
            <person name="Alfaro M."/>
            <person name="Ramirez L."/>
            <person name="Pisabarro A.G."/>
            <person name="Kuo A."/>
            <person name="Tritt A."/>
            <person name="Lipzen A."/>
            <person name="He G."/>
            <person name="Yan M."/>
            <person name="Ng V."/>
            <person name="Cullen D."/>
            <person name="Martin F."/>
            <person name="Rosso M.-N."/>
            <person name="Henrissat B."/>
            <person name="Hibbett D."/>
            <person name="Martinez A.T."/>
            <person name="Grigoriev I.V."/>
        </authorList>
    </citation>
    <scope>NUCLEOTIDE SEQUENCE</scope>
    <source>
        <strain evidence="3">CBS 506.95</strain>
    </source>
</reference>
<proteinExistence type="predicted"/>
<name>A0A9P6EQG3_9AGAR</name>
<sequence>MHFIQPAGPDSHNPNVSSPRHPNLPFHPTFLLPGGAAAPTTLPPYHPNWEADSAEPC</sequence>
<evidence type="ECO:0000313" key="2">
    <source>
        <dbReference type="EMBL" id="KAF9527494.1"/>
    </source>
</evidence>
<dbReference type="Proteomes" id="UP000807306">
    <property type="component" value="Unassembled WGS sequence"/>
</dbReference>
<feature type="compositionally biased region" description="Low complexity" evidence="1">
    <location>
        <begin position="31"/>
        <end position="40"/>
    </location>
</feature>
<gene>
    <name evidence="3" type="ORF">CPB83DRAFT_845717</name>
    <name evidence="2" type="ORF">CPB83DRAFT_856275</name>
</gene>
<accession>A0A9P6EQG3</accession>
<evidence type="ECO:0000313" key="4">
    <source>
        <dbReference type="Proteomes" id="UP000807306"/>
    </source>
</evidence>
<protein>
    <submittedName>
        <fullName evidence="3">Uncharacterized protein</fullName>
    </submittedName>
</protein>
<dbReference type="EMBL" id="MU157861">
    <property type="protein sequence ID" value="KAF9527494.1"/>
    <property type="molecule type" value="Genomic_DNA"/>
</dbReference>
<keyword evidence="4" id="KW-1185">Reference proteome</keyword>
<dbReference type="EMBL" id="MU157829">
    <property type="protein sequence ID" value="KAF9533038.1"/>
    <property type="molecule type" value="Genomic_DNA"/>
</dbReference>
<comment type="caution">
    <text evidence="3">The sequence shown here is derived from an EMBL/GenBank/DDBJ whole genome shotgun (WGS) entry which is preliminary data.</text>
</comment>
<feature type="region of interest" description="Disordered" evidence="1">
    <location>
        <begin position="1"/>
        <end position="57"/>
    </location>
</feature>